<evidence type="ECO:0000313" key="2">
    <source>
        <dbReference type="EMBL" id="AND95756.1"/>
    </source>
</evidence>
<gene>
    <name evidence="2" type="primary">Pex22</name>
</gene>
<dbReference type="Pfam" id="PF22978">
    <property type="entry name" value="HAD_Pex22"/>
    <property type="match status" value="1"/>
</dbReference>
<reference evidence="2" key="2">
    <citation type="journal article" date="2018" name="Genome Biol. Evol.">
        <title>Distribution and Evolution of Peroxisomes in Alveolates (Apicomplexa, Dinoflagellates, Ciliates).</title>
        <authorList>
            <person name="Ludewig-Klingner A.-K."/>
            <person name="Michael V."/>
            <person name="Jarek M."/>
            <person name="Brinkmann H."/>
            <person name="Petersen J."/>
        </authorList>
    </citation>
    <scope>NUCLEOTIDE SEQUENCE</scope>
    <source>
        <strain evidence="2">CCMP 1329</strain>
    </source>
</reference>
<dbReference type="EMBL" id="KR704846">
    <property type="protein sequence ID" value="AND95756.1"/>
    <property type="molecule type" value="mRNA"/>
</dbReference>
<feature type="transmembrane region" description="Helical" evidence="1">
    <location>
        <begin position="18"/>
        <end position="36"/>
    </location>
</feature>
<evidence type="ECO:0000256" key="1">
    <source>
        <dbReference type="SAM" id="Phobius"/>
    </source>
</evidence>
<dbReference type="InterPro" id="IPR037485">
    <property type="entry name" value="PEX22"/>
</dbReference>
<dbReference type="GO" id="GO:0007031">
    <property type="term" value="P:peroxisome organization"/>
    <property type="evidence" value="ECO:0007669"/>
    <property type="project" value="InterPro"/>
</dbReference>
<protein>
    <submittedName>
        <fullName evidence="2">Peroxisome biogenesis protein 22</fullName>
    </submittedName>
</protein>
<keyword evidence="1" id="KW-0812">Transmembrane</keyword>
<dbReference type="PANTHER" id="PTHR34126">
    <property type="entry name" value="PEROXISOME BIOGENESIS PROTEIN 22"/>
    <property type="match status" value="1"/>
</dbReference>
<accession>A0A2K8DNV6</accession>
<dbReference type="PANTHER" id="PTHR34126:SF1">
    <property type="entry name" value="PEROXISOME BIOGENESIS PROTEIN 22"/>
    <property type="match status" value="1"/>
</dbReference>
<keyword evidence="1" id="KW-1133">Transmembrane helix</keyword>
<keyword evidence="1" id="KW-0472">Membrane</keyword>
<name>A0A2K8DNV6_PROMN</name>
<dbReference type="AlphaFoldDB" id="A0A2K8DNV6"/>
<proteinExistence type="evidence at transcript level"/>
<sequence length="179" mass="19301">MGAEPALADLLNRGNAPYLIWTAIALICALFFWLSTGQEKSDSRPRSGKRASRERTKVSISLDRLVLGAEDEDASVAVLLELCQSTELFTIATAESDEREAEVLAALEAMGAFGAGLRRHRAMFSSTAEGRGSMVRQLQPALHLEGHSEVVGALKGKTPNVRLVGSDEWPTLREAAVLP</sequence>
<reference evidence="2" key="1">
    <citation type="submission" date="2015-05" db="EMBL/GenBank/DDBJ databases">
        <authorList>
            <person name="Wang D.B."/>
            <person name="Wang M."/>
        </authorList>
    </citation>
    <scope>NUCLEOTIDE SEQUENCE</scope>
    <source>
        <strain evidence="2">CCMP 1329</strain>
    </source>
</reference>
<organism evidence="2">
    <name type="scientific">Prorocentrum minimum</name>
    <name type="common">Dinoflagellate</name>
    <name type="synonym">Exuviaella minima</name>
    <dbReference type="NCBI Taxonomy" id="39449"/>
    <lineage>
        <taxon>Eukaryota</taxon>
        <taxon>Sar</taxon>
        <taxon>Alveolata</taxon>
        <taxon>Dinophyceae</taxon>
        <taxon>Prorocentrales</taxon>
        <taxon>Prorocentraceae</taxon>
        <taxon>Prorocentrum</taxon>
    </lineage>
</organism>